<protein>
    <submittedName>
        <fullName evidence="1">Uncharacterized protein</fullName>
    </submittedName>
</protein>
<evidence type="ECO:0000313" key="2">
    <source>
        <dbReference type="Proteomes" id="UP000257039"/>
    </source>
</evidence>
<dbReference type="Proteomes" id="UP000257039">
    <property type="component" value="Unassembled WGS sequence"/>
</dbReference>
<keyword evidence="2" id="KW-1185">Reference proteome</keyword>
<comment type="caution">
    <text evidence="1">The sequence shown here is derived from an EMBL/GenBank/DDBJ whole genome shotgun (WGS) entry which is preliminary data.</text>
</comment>
<sequence>MVVKSADNKKMIREGYIVGNQRRIKDSASIYDSSLWPKPEIPVARGSKHLKFFISHNTLGSSFTSFIKCF</sequence>
<gene>
    <name evidence="1" type="ORF">B9G39_12050</name>
</gene>
<proteinExistence type="predicted"/>
<dbReference type="EMBL" id="NDXW01000001">
    <property type="protein sequence ID" value="RDH44121.1"/>
    <property type="molecule type" value="Genomic_DNA"/>
</dbReference>
<dbReference type="AlphaFoldDB" id="A0A4V1INL2"/>
<accession>A0A4V1INL2</accession>
<evidence type="ECO:0000313" key="1">
    <source>
        <dbReference type="EMBL" id="RDH44121.1"/>
    </source>
</evidence>
<reference evidence="1 2" key="1">
    <citation type="submission" date="2017-04" db="EMBL/GenBank/DDBJ databases">
        <title>Draft genome sequence of Zooshikella ganghwensis VG4 isolated from Red Sea sediments.</title>
        <authorList>
            <person name="Rehman Z."/>
            <person name="Alam I."/>
            <person name="Kamau A."/>
            <person name="Bajic V."/>
            <person name="Leiknes T."/>
        </authorList>
    </citation>
    <scope>NUCLEOTIDE SEQUENCE [LARGE SCALE GENOMIC DNA]</scope>
    <source>
        <strain evidence="1 2">VG4</strain>
    </source>
</reference>
<name>A0A4V1INL2_9GAMM</name>
<organism evidence="1 2">
    <name type="scientific">Zooshikella ganghwensis</name>
    <dbReference type="NCBI Taxonomy" id="202772"/>
    <lineage>
        <taxon>Bacteria</taxon>
        <taxon>Pseudomonadati</taxon>
        <taxon>Pseudomonadota</taxon>
        <taxon>Gammaproteobacteria</taxon>
        <taxon>Oceanospirillales</taxon>
        <taxon>Zooshikellaceae</taxon>
        <taxon>Zooshikella</taxon>
    </lineage>
</organism>